<dbReference type="Proteomes" id="UP000006377">
    <property type="component" value="Chromosome"/>
</dbReference>
<evidence type="ECO:0008006" key="5">
    <source>
        <dbReference type="Google" id="ProtNLM"/>
    </source>
</evidence>
<sequence>MFADFRLWRAAAVVFAVAGFFAQPAAAADVFTVRGIHVDKTAESATAARTAAQAEGQRLALTEMMMKLTLPEDWASLPPVDDATAQRAVRGFQVASEKTSSTRYIAEMIVSFQPEAVRRLLRGANVPFGETQARPALLLAVLNRDGRKLLWEEQNAWREAWAALEPADELTPLILPLGDIMEINSLSAEQASTGEEAALASLAANYGTSETVVAEATVEGETLKVTVRRIGGPAASEPVSGTYAREGRDEAATMQAAAADMLNALAVAWKRQIIVRDGRLSTLAAQAIFMNLNEWETIRKGLTSTPLVQNMEVAGISSRGAEIRISHKGTAEMLALSLAQQNVTLTDAVAETGAPADGSTGRTPRWRLGVRQ</sequence>
<dbReference type="STRING" id="402881.Plav_3330"/>
<keyword evidence="4" id="KW-1185">Reference proteome</keyword>
<dbReference type="RefSeq" id="WP_012112265.1">
    <property type="nucleotide sequence ID" value="NC_009719.1"/>
</dbReference>
<gene>
    <name evidence="3" type="ordered locus">Plav_3330</name>
</gene>
<dbReference type="eggNOG" id="COG3249">
    <property type="taxonomic scope" value="Bacteria"/>
</dbReference>
<protein>
    <recommendedName>
        <fullName evidence="5">DUF2066 domain-containing protein</fullName>
    </recommendedName>
</protein>
<dbReference type="OrthoDB" id="7928976at2"/>
<evidence type="ECO:0000313" key="4">
    <source>
        <dbReference type="Proteomes" id="UP000006377"/>
    </source>
</evidence>
<dbReference type="KEGG" id="pla:Plav_3330"/>
<dbReference type="HOGENOM" id="CLU_046235_0_0_5"/>
<evidence type="ECO:0000256" key="1">
    <source>
        <dbReference type="SAM" id="MobiDB-lite"/>
    </source>
</evidence>
<dbReference type="EMBL" id="CP000774">
    <property type="protein sequence ID" value="ABS64934.1"/>
    <property type="molecule type" value="Genomic_DNA"/>
</dbReference>
<name>A7HYF1_PARL1</name>
<accession>A7HYF1</accession>
<dbReference type="InterPro" id="IPR018642">
    <property type="entry name" value="DUF2066"/>
</dbReference>
<dbReference type="AlphaFoldDB" id="A7HYF1"/>
<evidence type="ECO:0000256" key="2">
    <source>
        <dbReference type="SAM" id="SignalP"/>
    </source>
</evidence>
<evidence type="ECO:0000313" key="3">
    <source>
        <dbReference type="EMBL" id="ABS64934.1"/>
    </source>
</evidence>
<dbReference type="Pfam" id="PF09839">
    <property type="entry name" value="DUF2066"/>
    <property type="match status" value="1"/>
</dbReference>
<feature type="region of interest" description="Disordered" evidence="1">
    <location>
        <begin position="352"/>
        <end position="372"/>
    </location>
</feature>
<proteinExistence type="predicted"/>
<organism evidence="3 4">
    <name type="scientific">Parvibaculum lavamentivorans (strain DS-1 / DSM 13023 / NCIMB 13966)</name>
    <dbReference type="NCBI Taxonomy" id="402881"/>
    <lineage>
        <taxon>Bacteria</taxon>
        <taxon>Pseudomonadati</taxon>
        <taxon>Pseudomonadota</taxon>
        <taxon>Alphaproteobacteria</taxon>
        <taxon>Hyphomicrobiales</taxon>
        <taxon>Parvibaculaceae</taxon>
        <taxon>Parvibaculum</taxon>
    </lineage>
</organism>
<feature type="signal peptide" evidence="2">
    <location>
        <begin position="1"/>
        <end position="27"/>
    </location>
</feature>
<reference evidence="3 4" key="1">
    <citation type="journal article" date="2011" name="Stand. Genomic Sci.">
        <title>Complete genome sequence of Parvibaculum lavamentivorans type strain (DS-1(T)).</title>
        <authorList>
            <person name="Schleheck D."/>
            <person name="Weiss M."/>
            <person name="Pitluck S."/>
            <person name="Bruce D."/>
            <person name="Land M.L."/>
            <person name="Han S."/>
            <person name="Saunders E."/>
            <person name="Tapia R."/>
            <person name="Detter C."/>
            <person name="Brettin T."/>
            <person name="Han J."/>
            <person name="Woyke T."/>
            <person name="Goodwin L."/>
            <person name="Pennacchio L."/>
            <person name="Nolan M."/>
            <person name="Cook A.M."/>
            <person name="Kjelleberg S."/>
            <person name="Thomas T."/>
        </authorList>
    </citation>
    <scope>NUCLEOTIDE SEQUENCE [LARGE SCALE GENOMIC DNA]</scope>
    <source>
        <strain evidence="4">DS-1 / DSM 13023 / NCIMB 13966</strain>
    </source>
</reference>
<keyword evidence="2" id="KW-0732">Signal</keyword>
<feature type="chain" id="PRO_5002710666" description="DUF2066 domain-containing protein" evidence="2">
    <location>
        <begin position="28"/>
        <end position="372"/>
    </location>
</feature>